<evidence type="ECO:0000313" key="2">
    <source>
        <dbReference type="Proteomes" id="UP001237207"/>
    </source>
</evidence>
<proteinExistence type="predicted"/>
<dbReference type="Pfam" id="PF14166">
    <property type="entry name" value="YueH"/>
    <property type="match status" value="1"/>
</dbReference>
<sequence length="79" mass="9513">MKIRKTVIEEQEVHVYIYENKKEEYILVALPEKEWSFSFSYEEAGEELNQKLKHSLTRVVSDQEAYAMALRIAQWTREM</sequence>
<evidence type="ECO:0008006" key="3">
    <source>
        <dbReference type="Google" id="ProtNLM"/>
    </source>
</evidence>
<dbReference type="InterPro" id="IPR020260">
    <property type="entry name" value="Uncharacterised_YueH"/>
</dbReference>
<dbReference type="EMBL" id="JAUSUC010000011">
    <property type="protein sequence ID" value="MDQ0214860.1"/>
    <property type="molecule type" value="Genomic_DNA"/>
</dbReference>
<name>A0AAJ1WIP5_9BACI</name>
<dbReference type="AlphaFoldDB" id="A0AAJ1WIP5"/>
<accession>A0AAJ1WIP5</accession>
<reference evidence="1" key="1">
    <citation type="submission" date="2023-07" db="EMBL/GenBank/DDBJ databases">
        <title>Genomic Encyclopedia of Type Strains, Phase IV (KMG-IV): sequencing the most valuable type-strain genomes for metagenomic binning, comparative biology and taxonomic classification.</title>
        <authorList>
            <person name="Goeker M."/>
        </authorList>
    </citation>
    <scope>NUCLEOTIDE SEQUENCE</scope>
    <source>
        <strain evidence="1">DSM 23947</strain>
    </source>
</reference>
<keyword evidence="2" id="KW-1185">Reference proteome</keyword>
<evidence type="ECO:0000313" key="1">
    <source>
        <dbReference type="EMBL" id="MDQ0214860.1"/>
    </source>
</evidence>
<protein>
    <recommendedName>
        <fullName evidence="3">YueH-like protein</fullName>
    </recommendedName>
</protein>
<dbReference type="RefSeq" id="WP_307256853.1">
    <property type="nucleotide sequence ID" value="NZ_JAUSUC010000011.1"/>
</dbReference>
<gene>
    <name evidence="1" type="ORF">J2S13_001257</name>
</gene>
<comment type="caution">
    <text evidence="1">The sequence shown here is derived from an EMBL/GenBank/DDBJ whole genome shotgun (WGS) entry which is preliminary data.</text>
</comment>
<organism evidence="1 2">
    <name type="scientific">Oikeobacillus pervagus</name>
    <dbReference type="NCBI Taxonomy" id="1325931"/>
    <lineage>
        <taxon>Bacteria</taxon>
        <taxon>Bacillati</taxon>
        <taxon>Bacillota</taxon>
        <taxon>Bacilli</taxon>
        <taxon>Bacillales</taxon>
        <taxon>Bacillaceae</taxon>
        <taxon>Oikeobacillus</taxon>
    </lineage>
</organism>
<dbReference type="Proteomes" id="UP001237207">
    <property type="component" value="Unassembled WGS sequence"/>
</dbReference>